<proteinExistence type="predicted"/>
<name>A0A1I0PMV7_9EURY</name>
<reference evidence="2 3" key="1">
    <citation type="submission" date="2016-10" db="EMBL/GenBank/DDBJ databases">
        <authorList>
            <person name="de Groot N.N."/>
        </authorList>
    </citation>
    <scope>NUCLEOTIDE SEQUENCE [LARGE SCALE GENOMIC DNA]</scope>
    <source>
        <strain evidence="2 3">CGMCC 1.5337</strain>
    </source>
</reference>
<organism evidence="2 3">
    <name type="scientific">Halobacterium jilantaiense</name>
    <dbReference type="NCBI Taxonomy" id="355548"/>
    <lineage>
        <taxon>Archaea</taxon>
        <taxon>Methanobacteriati</taxon>
        <taxon>Methanobacteriota</taxon>
        <taxon>Stenosarchaea group</taxon>
        <taxon>Halobacteria</taxon>
        <taxon>Halobacteriales</taxon>
        <taxon>Halobacteriaceae</taxon>
        <taxon>Halobacterium</taxon>
    </lineage>
</organism>
<gene>
    <name evidence="2" type="ORF">SAMN04487945_1811</name>
</gene>
<protein>
    <recommendedName>
        <fullName evidence="4">Rhomboid family protein</fullName>
    </recommendedName>
</protein>
<feature type="transmembrane region" description="Helical" evidence="1">
    <location>
        <begin position="127"/>
        <end position="148"/>
    </location>
</feature>
<feature type="transmembrane region" description="Helical" evidence="1">
    <location>
        <begin position="225"/>
        <end position="242"/>
    </location>
</feature>
<accession>A0A1I0PMV7</accession>
<feature type="transmembrane region" description="Helical" evidence="1">
    <location>
        <begin position="98"/>
        <end position="121"/>
    </location>
</feature>
<evidence type="ECO:0000256" key="1">
    <source>
        <dbReference type="SAM" id="Phobius"/>
    </source>
</evidence>
<keyword evidence="3" id="KW-1185">Reference proteome</keyword>
<dbReference type="RefSeq" id="WP_089668977.1">
    <property type="nucleotide sequence ID" value="NZ_FOJA01000001.1"/>
</dbReference>
<feature type="transmembrane region" description="Helical" evidence="1">
    <location>
        <begin position="20"/>
        <end position="39"/>
    </location>
</feature>
<feature type="transmembrane region" description="Helical" evidence="1">
    <location>
        <begin position="185"/>
        <end position="205"/>
    </location>
</feature>
<dbReference type="Proteomes" id="UP000198518">
    <property type="component" value="Unassembled WGS sequence"/>
</dbReference>
<dbReference type="AlphaFoldDB" id="A0A1I0PMV7"/>
<evidence type="ECO:0008006" key="4">
    <source>
        <dbReference type="Google" id="ProtNLM"/>
    </source>
</evidence>
<dbReference type="OrthoDB" id="313547at2157"/>
<keyword evidence="1" id="KW-0812">Transmembrane</keyword>
<keyword evidence="1" id="KW-0472">Membrane</keyword>
<feature type="transmembrane region" description="Helical" evidence="1">
    <location>
        <begin position="254"/>
        <end position="272"/>
    </location>
</feature>
<feature type="transmembrane region" description="Helical" evidence="1">
    <location>
        <begin position="160"/>
        <end position="179"/>
    </location>
</feature>
<dbReference type="EMBL" id="FOJA01000001">
    <property type="protein sequence ID" value="SEW15683.1"/>
    <property type="molecule type" value="Genomic_DNA"/>
</dbReference>
<keyword evidence="1" id="KW-1133">Transmembrane helix</keyword>
<sequence>MSREPADGLRASIAANASPADAALLAAVPVVLVAVFALPEATREAYVLDYREPTAVAAYASHFVHFGAAHLAGNVAAYALAVVPAYCYCAAADRRSAFLAVFGTVIAIFPYALSGLNAVFVRPSVGYGFSGLAMAFLGFLPVALAAYTRERLLPTVTLDHAPLLFFAGAGIVAVIAALAARTARLPLAAVGIAAVGVAVYGWSLWRSVDAASLRTAAGRAGDAEFAGAGVVLVLAAPFVAFPPDAAGSGYVLNVYTHLLGFCLGFVVPYVALRVTDGAT</sequence>
<evidence type="ECO:0000313" key="3">
    <source>
        <dbReference type="Proteomes" id="UP000198518"/>
    </source>
</evidence>
<dbReference type="STRING" id="355548.SAMN04487945_1811"/>
<feature type="transmembrane region" description="Helical" evidence="1">
    <location>
        <begin position="59"/>
        <end position="86"/>
    </location>
</feature>
<evidence type="ECO:0000313" key="2">
    <source>
        <dbReference type="EMBL" id="SEW15683.1"/>
    </source>
</evidence>